<evidence type="ECO:0000313" key="2">
    <source>
        <dbReference type="Proteomes" id="UP000823775"/>
    </source>
</evidence>
<protein>
    <submittedName>
        <fullName evidence="1">Uncharacterized protein</fullName>
    </submittedName>
</protein>
<comment type="caution">
    <text evidence="1">The sequence shown here is derived from an EMBL/GenBank/DDBJ whole genome shotgun (WGS) entry which is preliminary data.</text>
</comment>
<reference evidence="1 2" key="1">
    <citation type="journal article" date="2021" name="BMC Genomics">
        <title>Datura genome reveals duplications of psychoactive alkaloid biosynthetic genes and high mutation rate following tissue culture.</title>
        <authorList>
            <person name="Rajewski A."/>
            <person name="Carter-House D."/>
            <person name="Stajich J."/>
            <person name="Litt A."/>
        </authorList>
    </citation>
    <scope>NUCLEOTIDE SEQUENCE [LARGE SCALE GENOMIC DNA]</scope>
    <source>
        <strain evidence="1">AR-01</strain>
    </source>
</reference>
<dbReference type="EMBL" id="JACEIK010001697">
    <property type="protein sequence ID" value="MCD7471550.1"/>
    <property type="molecule type" value="Genomic_DNA"/>
</dbReference>
<proteinExistence type="predicted"/>
<name>A0ABS8TL24_DATST</name>
<accession>A0ABS8TL24</accession>
<dbReference type="Proteomes" id="UP000823775">
    <property type="component" value="Unassembled WGS sequence"/>
</dbReference>
<keyword evidence="2" id="KW-1185">Reference proteome</keyword>
<evidence type="ECO:0000313" key="1">
    <source>
        <dbReference type="EMBL" id="MCD7471550.1"/>
    </source>
</evidence>
<organism evidence="1 2">
    <name type="scientific">Datura stramonium</name>
    <name type="common">Jimsonweed</name>
    <name type="synonym">Common thornapple</name>
    <dbReference type="NCBI Taxonomy" id="4076"/>
    <lineage>
        <taxon>Eukaryota</taxon>
        <taxon>Viridiplantae</taxon>
        <taxon>Streptophyta</taxon>
        <taxon>Embryophyta</taxon>
        <taxon>Tracheophyta</taxon>
        <taxon>Spermatophyta</taxon>
        <taxon>Magnoliopsida</taxon>
        <taxon>eudicotyledons</taxon>
        <taxon>Gunneridae</taxon>
        <taxon>Pentapetalae</taxon>
        <taxon>asterids</taxon>
        <taxon>lamiids</taxon>
        <taxon>Solanales</taxon>
        <taxon>Solanaceae</taxon>
        <taxon>Solanoideae</taxon>
        <taxon>Datureae</taxon>
        <taxon>Datura</taxon>
    </lineage>
</organism>
<gene>
    <name evidence="1" type="ORF">HAX54_012045</name>
</gene>
<feature type="non-terminal residue" evidence="1">
    <location>
        <position position="1"/>
    </location>
</feature>
<sequence length="134" mass="15228">IHTYELVHTPGHSDNLVPHFCSTLHHWDDVSLILIWCQAKSSLISSRGIFPSWGRLTKEGERGESSFELSVDKILPSMYFFYDEFKFFTPGGTEVKRRLVTESGSLMKESDLLQILADYGQPPGQTFVKGPQSY</sequence>